<comment type="similarity">
    <text evidence="1 3">Belongs to the TBCA family.</text>
</comment>
<dbReference type="AlphaFoldDB" id="A0A0V0QL29"/>
<sequence length="158" mass="18850">MSDQVAQQQPVPQQLPNLYPPENPTQKQLRIKSGSLKRTLKEYKSYQIEEQQMLQKIDQWKSEGMEEHQMKKKIELLEETQSMLPNCKQRLQDIFMEVQAWMNENGDSPDIQDMEEKTKCEETLQEVDDFLEQLNQQVGQDDEDEEENEEEEEQENQN</sequence>
<dbReference type="PANTHER" id="PTHR21500">
    <property type="entry name" value="TUBULIN-SPECIFIC CHAPERONE A"/>
    <property type="match status" value="1"/>
</dbReference>
<dbReference type="InterPro" id="IPR036126">
    <property type="entry name" value="TBCA_sf"/>
</dbReference>
<keyword evidence="2 3" id="KW-0143">Chaperone</keyword>
<gene>
    <name evidence="5" type="ORF">PPERSA_09064</name>
</gene>
<protein>
    <recommendedName>
        <fullName evidence="3">Tubulin-specific chaperone A</fullName>
    </recommendedName>
</protein>
<reference evidence="5 6" key="1">
    <citation type="journal article" date="2015" name="Sci. Rep.">
        <title>Genome of the facultative scuticociliatosis pathogen Pseudocohnilembus persalinus provides insight into its virulence through horizontal gene transfer.</title>
        <authorList>
            <person name="Xiong J."/>
            <person name="Wang G."/>
            <person name="Cheng J."/>
            <person name="Tian M."/>
            <person name="Pan X."/>
            <person name="Warren A."/>
            <person name="Jiang C."/>
            <person name="Yuan D."/>
            <person name="Miao W."/>
        </authorList>
    </citation>
    <scope>NUCLEOTIDE SEQUENCE [LARGE SCALE GENOMIC DNA]</scope>
    <source>
        <strain evidence="5">36N120E</strain>
    </source>
</reference>
<dbReference type="GO" id="GO:0007023">
    <property type="term" value="P:post-chaperonin tubulin folding pathway"/>
    <property type="evidence" value="ECO:0007669"/>
    <property type="project" value="UniProtKB-UniRule"/>
</dbReference>
<organism evidence="5 6">
    <name type="scientific">Pseudocohnilembus persalinus</name>
    <name type="common">Ciliate</name>
    <dbReference type="NCBI Taxonomy" id="266149"/>
    <lineage>
        <taxon>Eukaryota</taxon>
        <taxon>Sar</taxon>
        <taxon>Alveolata</taxon>
        <taxon>Ciliophora</taxon>
        <taxon>Intramacronucleata</taxon>
        <taxon>Oligohymenophorea</taxon>
        <taxon>Scuticociliatia</taxon>
        <taxon>Philasterida</taxon>
        <taxon>Pseudocohnilembidae</taxon>
        <taxon>Pseudocohnilembus</taxon>
    </lineage>
</organism>
<evidence type="ECO:0000313" key="6">
    <source>
        <dbReference type="Proteomes" id="UP000054937"/>
    </source>
</evidence>
<dbReference type="SUPFAM" id="SSF46988">
    <property type="entry name" value="Tubulin chaperone cofactor A"/>
    <property type="match status" value="1"/>
</dbReference>
<keyword evidence="6" id="KW-1185">Reference proteome</keyword>
<keyword evidence="3" id="KW-0206">Cytoskeleton</keyword>
<comment type="subcellular location">
    <subcellularLocation>
        <location evidence="3">Cytoplasm</location>
        <location evidence="3">Cytoskeleton</location>
    </subcellularLocation>
</comment>
<name>A0A0V0QL29_PSEPJ</name>
<feature type="region of interest" description="Disordered" evidence="4">
    <location>
        <begin position="1"/>
        <end position="34"/>
    </location>
</feature>
<evidence type="ECO:0000313" key="5">
    <source>
        <dbReference type="EMBL" id="KRX02942.1"/>
    </source>
</evidence>
<dbReference type="GO" id="GO:0007021">
    <property type="term" value="P:tubulin complex assembly"/>
    <property type="evidence" value="ECO:0007669"/>
    <property type="project" value="UniProtKB-UniRule"/>
</dbReference>
<accession>A0A0V0QL29</accession>
<dbReference type="Proteomes" id="UP000054937">
    <property type="component" value="Unassembled WGS sequence"/>
</dbReference>
<dbReference type="GO" id="GO:0048487">
    <property type="term" value="F:beta-tubulin binding"/>
    <property type="evidence" value="ECO:0007669"/>
    <property type="project" value="InterPro"/>
</dbReference>
<keyword evidence="3" id="KW-0493">Microtubule</keyword>
<feature type="compositionally biased region" description="Acidic residues" evidence="4">
    <location>
        <begin position="140"/>
        <end position="158"/>
    </location>
</feature>
<evidence type="ECO:0000256" key="4">
    <source>
        <dbReference type="SAM" id="MobiDB-lite"/>
    </source>
</evidence>
<keyword evidence="3" id="KW-0963">Cytoplasm</keyword>
<comment type="caution">
    <text evidence="5">The sequence shown here is derived from an EMBL/GenBank/DDBJ whole genome shotgun (WGS) entry which is preliminary data.</text>
</comment>
<feature type="compositionally biased region" description="Low complexity" evidence="4">
    <location>
        <begin position="1"/>
        <end position="17"/>
    </location>
</feature>
<dbReference type="Pfam" id="PF02970">
    <property type="entry name" value="TBCA"/>
    <property type="match status" value="1"/>
</dbReference>
<evidence type="ECO:0000256" key="3">
    <source>
        <dbReference type="RuleBase" id="RU364030"/>
    </source>
</evidence>
<dbReference type="InParanoid" id="A0A0V0QL29"/>
<proteinExistence type="inferred from homology"/>
<evidence type="ECO:0000256" key="1">
    <source>
        <dbReference type="ARBA" id="ARBA00006806"/>
    </source>
</evidence>
<dbReference type="GO" id="GO:0005874">
    <property type="term" value="C:microtubule"/>
    <property type="evidence" value="ECO:0007669"/>
    <property type="project" value="UniProtKB-KW"/>
</dbReference>
<dbReference type="Gene3D" id="1.20.58.90">
    <property type="match status" value="1"/>
</dbReference>
<dbReference type="PANTHER" id="PTHR21500:SF0">
    <property type="entry name" value="TUBULIN-SPECIFIC CHAPERONE A"/>
    <property type="match status" value="1"/>
</dbReference>
<dbReference type="GO" id="GO:0005829">
    <property type="term" value="C:cytosol"/>
    <property type="evidence" value="ECO:0007669"/>
    <property type="project" value="TreeGrafter"/>
</dbReference>
<evidence type="ECO:0000256" key="2">
    <source>
        <dbReference type="ARBA" id="ARBA00023186"/>
    </source>
</evidence>
<feature type="region of interest" description="Disordered" evidence="4">
    <location>
        <begin position="127"/>
        <end position="158"/>
    </location>
</feature>
<comment type="subunit">
    <text evidence="3">Supercomplex made of cofactors A to E. Cofactors A and D function by capturing and stabilizing tubulin in a quasi-native conformation. Cofactor E binds to the cofactor D-tubulin complex; interaction with cofactor C then causes the release of tubulin polypeptides that are committed to the native state.</text>
</comment>
<dbReference type="EMBL" id="LDAU01000149">
    <property type="protein sequence ID" value="KRX02942.1"/>
    <property type="molecule type" value="Genomic_DNA"/>
</dbReference>
<dbReference type="InterPro" id="IPR004226">
    <property type="entry name" value="TBCA"/>
</dbReference>
<dbReference type="OMA" id="VIQECIM"/>
<dbReference type="OrthoDB" id="296187at2759"/>